<dbReference type="AlphaFoldDB" id="A0A212RH23"/>
<sequence length="127" mass="13810">MAKLHIYRRGGVVHMSSEAQTAHEYIAGRPTDIHGLAGEITSLRAVLATPSPKLSPRALAGVALSIDMVRMLIAALPSETFADLDFKELIFQDREPLLGETALLPVLLEASIRADHYRLAGARAKLR</sequence>
<evidence type="ECO:0000313" key="2">
    <source>
        <dbReference type="Proteomes" id="UP000198418"/>
    </source>
</evidence>
<protein>
    <submittedName>
        <fullName evidence="1">Uncharacterized protein</fullName>
    </submittedName>
</protein>
<dbReference type="EMBL" id="FYDG01000004">
    <property type="protein sequence ID" value="SNB71687.1"/>
    <property type="molecule type" value="Genomic_DNA"/>
</dbReference>
<gene>
    <name evidence="1" type="ORF">SAMN06265338_104195</name>
</gene>
<proteinExistence type="predicted"/>
<evidence type="ECO:0000313" key="1">
    <source>
        <dbReference type="EMBL" id="SNB71687.1"/>
    </source>
</evidence>
<name>A0A212RH23_RHOAC</name>
<reference evidence="2" key="1">
    <citation type="submission" date="2017-06" db="EMBL/GenBank/DDBJ databases">
        <authorList>
            <person name="Varghese N."/>
            <person name="Submissions S."/>
        </authorList>
    </citation>
    <scope>NUCLEOTIDE SEQUENCE [LARGE SCALE GENOMIC DNA]</scope>
    <source>
        <strain evidence="2">DSM 137</strain>
    </source>
</reference>
<organism evidence="1 2">
    <name type="scientific">Rhodoblastus acidophilus</name>
    <name type="common">Rhodopseudomonas acidophila</name>
    <dbReference type="NCBI Taxonomy" id="1074"/>
    <lineage>
        <taxon>Bacteria</taxon>
        <taxon>Pseudomonadati</taxon>
        <taxon>Pseudomonadota</taxon>
        <taxon>Alphaproteobacteria</taxon>
        <taxon>Hyphomicrobiales</taxon>
        <taxon>Rhodoblastaceae</taxon>
        <taxon>Rhodoblastus</taxon>
    </lineage>
</organism>
<keyword evidence="2" id="KW-1185">Reference proteome</keyword>
<accession>A0A212RH23</accession>
<dbReference type="Proteomes" id="UP000198418">
    <property type="component" value="Unassembled WGS sequence"/>
</dbReference>
<dbReference type="RefSeq" id="WP_141098426.1">
    <property type="nucleotide sequence ID" value="NZ_FYDG01000004.1"/>
</dbReference>